<proteinExistence type="predicted"/>
<organism evidence="2 3">
    <name type="scientific">Romanomermis culicivorax</name>
    <name type="common">Nematode worm</name>
    <dbReference type="NCBI Taxonomy" id="13658"/>
    <lineage>
        <taxon>Eukaryota</taxon>
        <taxon>Metazoa</taxon>
        <taxon>Ecdysozoa</taxon>
        <taxon>Nematoda</taxon>
        <taxon>Enoplea</taxon>
        <taxon>Dorylaimia</taxon>
        <taxon>Mermithida</taxon>
        <taxon>Mermithoidea</taxon>
        <taxon>Mermithidae</taxon>
        <taxon>Romanomermis</taxon>
    </lineage>
</organism>
<evidence type="ECO:0000256" key="1">
    <source>
        <dbReference type="SAM" id="Phobius"/>
    </source>
</evidence>
<name>A0A915KJG3_ROMCU</name>
<feature type="transmembrane region" description="Helical" evidence="1">
    <location>
        <begin position="14"/>
        <end position="36"/>
    </location>
</feature>
<keyword evidence="2" id="KW-1185">Reference proteome</keyword>
<reference evidence="3" key="1">
    <citation type="submission" date="2022-11" db="UniProtKB">
        <authorList>
            <consortium name="WormBaseParasite"/>
        </authorList>
    </citation>
    <scope>IDENTIFICATION</scope>
</reference>
<dbReference type="WBParaSite" id="nRc.2.0.1.t38009-RA">
    <property type="protein sequence ID" value="nRc.2.0.1.t38009-RA"/>
    <property type="gene ID" value="nRc.2.0.1.g38009"/>
</dbReference>
<sequence>MLFGVLLTKSSRQWLLVTLTTAVSIGNSTATVLVGIKDRVNIRMDKEIGADDTLITSVIVGDYTLDHMFMEGRFHCDDYWTVGVDNHAMGHFDSTTYRELERLLVQSAFD</sequence>
<keyword evidence="1" id="KW-1133">Transmembrane helix</keyword>
<keyword evidence="1" id="KW-0812">Transmembrane</keyword>
<evidence type="ECO:0000313" key="2">
    <source>
        <dbReference type="Proteomes" id="UP000887565"/>
    </source>
</evidence>
<accession>A0A915KJG3</accession>
<dbReference type="Proteomes" id="UP000887565">
    <property type="component" value="Unplaced"/>
</dbReference>
<evidence type="ECO:0000313" key="3">
    <source>
        <dbReference type="WBParaSite" id="nRc.2.0.1.t38009-RA"/>
    </source>
</evidence>
<protein>
    <submittedName>
        <fullName evidence="3">Uncharacterized protein</fullName>
    </submittedName>
</protein>
<keyword evidence="1" id="KW-0472">Membrane</keyword>
<dbReference type="AlphaFoldDB" id="A0A915KJG3"/>